<dbReference type="SMART" id="SM00249">
    <property type="entry name" value="PHD"/>
    <property type="match status" value="1"/>
</dbReference>
<keyword evidence="2 4" id="KW-0863">Zinc-finger</keyword>
<gene>
    <name evidence="7" type="ORF">AMORRO_LOCUS6239</name>
</gene>
<dbReference type="PROSITE" id="PS50016">
    <property type="entry name" value="ZF_PHD_2"/>
    <property type="match status" value="1"/>
</dbReference>
<accession>A0A9N9FYY1</accession>
<dbReference type="InterPro" id="IPR019787">
    <property type="entry name" value="Znf_PHD-finger"/>
</dbReference>
<name>A0A9N9FYY1_9GLOM</name>
<evidence type="ECO:0000256" key="3">
    <source>
        <dbReference type="ARBA" id="ARBA00022833"/>
    </source>
</evidence>
<keyword evidence="3" id="KW-0862">Zinc</keyword>
<comment type="caution">
    <text evidence="7">The sequence shown here is derived from an EMBL/GenBank/DDBJ whole genome shotgun (WGS) entry which is preliminary data.</text>
</comment>
<dbReference type="AlphaFoldDB" id="A0A9N9FYY1"/>
<dbReference type="Gene3D" id="2.30.30.1150">
    <property type="match status" value="1"/>
</dbReference>
<feature type="compositionally biased region" description="Polar residues" evidence="5">
    <location>
        <begin position="80"/>
        <end position="126"/>
    </location>
</feature>
<protein>
    <submittedName>
        <fullName evidence="7">12079_t:CDS:1</fullName>
    </submittedName>
</protein>
<dbReference type="OrthoDB" id="2441323at2759"/>
<keyword evidence="8" id="KW-1185">Reference proteome</keyword>
<sequence>MVIETIEDSQEIVDRSVNLIWRATHGKIVSIIFNQIQLQTVTITFGDGEVKTVGIDTPGAVLIRENVFSQLSRELAVSNKDNPINVDDSSTSTNNRSWEGEASPSTGADQGNQSQNREASSSTGADQGNRPRDGEASLPTGANQSNQSKHERVTQSSEVNKFSKVSKEKRSGRRMRFRINKQKLKIRRGKDVDNTDWSECEECHGERKELCKLCGCFICERKIDGGRILLCDGGCGNGYHTYCLNPPIDKIPSGKWYCDGCKSQRLESEPSGSKGEKVVLMSDDNNRNNVQIPLERDDSLGINQPMSDVMITSRGSSMDDRQLDEIRGDDPVSRSHMLKKIFTDVTTDQLDIRGDQLFSRNDSMESFFTSDFNYLFDIGDIHFSPGSLPSYSTSNVETLDNYFREWIGQYSKLKLTKRKAEENMLKMIYDLRKPFLALLVVLSTDYKRKNNGLSPAPKVLRGLIAEKMMTALCIDDRQERRYWSGMWRLIKLLHVTQCPVAILVMARINSTFLLMTSINNYNKFLIALLGDEGAHHENPVFDELLMQKVKEIVHRQETGIID</sequence>
<dbReference type="SUPFAM" id="SSF57903">
    <property type="entry name" value="FYVE/PHD zinc finger"/>
    <property type="match status" value="1"/>
</dbReference>
<organism evidence="7 8">
    <name type="scientific">Acaulospora morrowiae</name>
    <dbReference type="NCBI Taxonomy" id="94023"/>
    <lineage>
        <taxon>Eukaryota</taxon>
        <taxon>Fungi</taxon>
        <taxon>Fungi incertae sedis</taxon>
        <taxon>Mucoromycota</taxon>
        <taxon>Glomeromycotina</taxon>
        <taxon>Glomeromycetes</taxon>
        <taxon>Diversisporales</taxon>
        <taxon>Acaulosporaceae</taxon>
        <taxon>Acaulospora</taxon>
    </lineage>
</organism>
<evidence type="ECO:0000259" key="6">
    <source>
        <dbReference type="PROSITE" id="PS50016"/>
    </source>
</evidence>
<feature type="region of interest" description="Disordered" evidence="5">
    <location>
        <begin position="80"/>
        <end position="178"/>
    </location>
</feature>
<evidence type="ECO:0000256" key="1">
    <source>
        <dbReference type="ARBA" id="ARBA00022723"/>
    </source>
</evidence>
<keyword evidence="1" id="KW-0479">Metal-binding</keyword>
<dbReference type="Proteomes" id="UP000789342">
    <property type="component" value="Unassembled WGS sequence"/>
</dbReference>
<dbReference type="InterPro" id="IPR011011">
    <property type="entry name" value="Znf_FYVE_PHD"/>
</dbReference>
<evidence type="ECO:0000256" key="4">
    <source>
        <dbReference type="PROSITE-ProRule" id="PRU00146"/>
    </source>
</evidence>
<evidence type="ECO:0000313" key="7">
    <source>
        <dbReference type="EMBL" id="CAG8565951.1"/>
    </source>
</evidence>
<dbReference type="Pfam" id="PF00628">
    <property type="entry name" value="PHD"/>
    <property type="match status" value="1"/>
</dbReference>
<dbReference type="PANTHER" id="PTHR47162">
    <property type="entry name" value="OS02G0192300 PROTEIN"/>
    <property type="match status" value="1"/>
</dbReference>
<reference evidence="7" key="1">
    <citation type="submission" date="2021-06" db="EMBL/GenBank/DDBJ databases">
        <authorList>
            <person name="Kallberg Y."/>
            <person name="Tangrot J."/>
            <person name="Rosling A."/>
        </authorList>
    </citation>
    <scope>NUCLEOTIDE SEQUENCE</scope>
    <source>
        <strain evidence="7">CL551</strain>
    </source>
</reference>
<feature type="domain" description="PHD-type" evidence="6">
    <location>
        <begin position="208"/>
        <end position="264"/>
    </location>
</feature>
<dbReference type="PANTHER" id="PTHR47162:SF10">
    <property type="entry name" value="METHYL-CPG-BINDING DOMAIN-CONTAINING PROTEIN 9 ISOFORM X1"/>
    <property type="match status" value="1"/>
</dbReference>
<evidence type="ECO:0000313" key="8">
    <source>
        <dbReference type="Proteomes" id="UP000789342"/>
    </source>
</evidence>
<dbReference type="GO" id="GO:0008270">
    <property type="term" value="F:zinc ion binding"/>
    <property type="evidence" value="ECO:0007669"/>
    <property type="project" value="UniProtKB-KW"/>
</dbReference>
<dbReference type="EMBL" id="CAJVPV010004076">
    <property type="protein sequence ID" value="CAG8565951.1"/>
    <property type="molecule type" value="Genomic_DNA"/>
</dbReference>
<dbReference type="InterPro" id="IPR001965">
    <property type="entry name" value="Znf_PHD"/>
</dbReference>
<proteinExistence type="predicted"/>
<evidence type="ECO:0000256" key="5">
    <source>
        <dbReference type="SAM" id="MobiDB-lite"/>
    </source>
</evidence>
<evidence type="ECO:0000256" key="2">
    <source>
        <dbReference type="ARBA" id="ARBA00022771"/>
    </source>
</evidence>